<feature type="compositionally biased region" description="Basic and acidic residues" evidence="1">
    <location>
        <begin position="1"/>
        <end position="16"/>
    </location>
</feature>
<dbReference type="AlphaFoldDB" id="A0A8T4H2J7"/>
<reference evidence="2" key="1">
    <citation type="submission" date="2021-03" db="EMBL/GenBank/DDBJ databases">
        <title>Genomic Encyclopedia of Type Strains, Phase IV (KMG-IV): sequencing the most valuable type-strain genomes for metagenomic binning, comparative biology and taxonomic classification.</title>
        <authorList>
            <person name="Goeker M."/>
        </authorList>
    </citation>
    <scope>NUCLEOTIDE SEQUENCE</scope>
    <source>
        <strain evidence="2">DSM 26232</strain>
    </source>
</reference>
<feature type="region of interest" description="Disordered" evidence="1">
    <location>
        <begin position="1"/>
        <end position="29"/>
    </location>
</feature>
<evidence type="ECO:0000313" key="3">
    <source>
        <dbReference type="Proteomes" id="UP000823736"/>
    </source>
</evidence>
<protein>
    <submittedName>
        <fullName evidence="2">Uncharacterized protein</fullName>
    </submittedName>
</protein>
<dbReference type="EMBL" id="JAGGLC010000005">
    <property type="protein sequence ID" value="MBP1988054.1"/>
    <property type="molecule type" value="Genomic_DNA"/>
</dbReference>
<keyword evidence="3" id="KW-1185">Reference proteome</keyword>
<proteinExistence type="predicted"/>
<comment type="caution">
    <text evidence="2">The sequence shown here is derived from an EMBL/GenBank/DDBJ whole genome shotgun (WGS) entry which is preliminary data.</text>
</comment>
<name>A0A8T4H2J7_9EURY</name>
<gene>
    <name evidence="2" type="ORF">J2753_002564</name>
</gene>
<evidence type="ECO:0000256" key="1">
    <source>
        <dbReference type="SAM" id="MobiDB-lite"/>
    </source>
</evidence>
<dbReference type="Proteomes" id="UP000823736">
    <property type="component" value="Unassembled WGS sequence"/>
</dbReference>
<accession>A0A8T4H2J7</accession>
<organism evidence="2 3">
    <name type="scientific">Halolamina salifodinae</name>
    <dbReference type="NCBI Taxonomy" id="1202767"/>
    <lineage>
        <taxon>Archaea</taxon>
        <taxon>Methanobacteriati</taxon>
        <taxon>Methanobacteriota</taxon>
        <taxon>Stenosarchaea group</taxon>
        <taxon>Halobacteria</taxon>
        <taxon>Halobacteriales</taxon>
        <taxon>Haloferacaceae</taxon>
    </lineage>
</organism>
<evidence type="ECO:0000313" key="2">
    <source>
        <dbReference type="EMBL" id="MBP1988054.1"/>
    </source>
</evidence>
<sequence length="29" mass="3165">MRRGANEGMDRAREITDAPVGALTTFDGR</sequence>